<organism evidence="2 3">
    <name type="scientific">Caldichromatium japonicum</name>
    <dbReference type="NCBI Taxonomy" id="2699430"/>
    <lineage>
        <taxon>Bacteria</taxon>
        <taxon>Pseudomonadati</taxon>
        <taxon>Pseudomonadota</taxon>
        <taxon>Gammaproteobacteria</taxon>
        <taxon>Chromatiales</taxon>
        <taxon>Chromatiaceae</taxon>
        <taxon>Caldichromatium</taxon>
    </lineage>
</organism>
<evidence type="ECO:0000313" key="3">
    <source>
        <dbReference type="Proteomes" id="UP000502699"/>
    </source>
</evidence>
<dbReference type="RefSeq" id="WP_166270407.1">
    <property type="nucleotide sequence ID" value="NZ_CP048029.1"/>
</dbReference>
<protein>
    <submittedName>
        <fullName evidence="2">Uncharacterized protein</fullName>
    </submittedName>
</protein>
<dbReference type="KEGG" id="cjap:GWK36_06220"/>
<keyword evidence="3" id="KW-1185">Reference proteome</keyword>
<keyword evidence="1" id="KW-0175">Coiled coil</keyword>
<dbReference type="Proteomes" id="UP000502699">
    <property type="component" value="Chromosome"/>
</dbReference>
<gene>
    <name evidence="2" type="ORF">GWK36_06220</name>
</gene>
<evidence type="ECO:0000313" key="2">
    <source>
        <dbReference type="EMBL" id="QIK37644.1"/>
    </source>
</evidence>
<proteinExistence type="predicted"/>
<sequence length="102" mass="11905">MADPSKNSVHFDTDLRERLDRLYSSAGTSSLDRARMAMPLTRRSQSAKALQEALAELRNRREQAQGTMRLQEEIDYLRDQIALLRSLGNEIDRLRRQFTIKR</sequence>
<reference evidence="3" key="1">
    <citation type="submission" date="2020-01" db="EMBL/GenBank/DDBJ databases">
        <title>Caldichromatium gen. nov., sp. nov., a thermophilic purple sulfur bacterium member of the family Chromatiaceae isolated from Nakabusa hot spring, Japan.</title>
        <authorList>
            <person name="Saini M.K."/>
            <person name="Hanada S."/>
            <person name="Tank M."/>
        </authorList>
    </citation>
    <scope>NUCLEOTIDE SEQUENCE [LARGE SCALE GENOMIC DNA]</scope>
    <source>
        <strain evidence="3">No.7</strain>
    </source>
</reference>
<dbReference type="AlphaFoldDB" id="A0A6G7VCF1"/>
<evidence type="ECO:0000256" key="1">
    <source>
        <dbReference type="SAM" id="Coils"/>
    </source>
</evidence>
<name>A0A6G7VCF1_9GAMM</name>
<dbReference type="EMBL" id="CP048029">
    <property type="protein sequence ID" value="QIK37644.1"/>
    <property type="molecule type" value="Genomic_DNA"/>
</dbReference>
<feature type="coiled-coil region" evidence="1">
    <location>
        <begin position="40"/>
        <end position="97"/>
    </location>
</feature>
<accession>A0A6G7VCF1</accession>